<keyword evidence="8" id="KW-0547">Nucleotide-binding</keyword>
<dbReference type="PROSITE" id="PS50885">
    <property type="entry name" value="HAMP"/>
    <property type="match status" value="1"/>
</dbReference>
<evidence type="ECO:0000259" key="16">
    <source>
        <dbReference type="PROSITE" id="PS50885"/>
    </source>
</evidence>
<dbReference type="FunFam" id="1.10.287.130:FF:000001">
    <property type="entry name" value="Two-component sensor histidine kinase"/>
    <property type="match status" value="1"/>
</dbReference>
<accession>A0A7Y8Y4F4</accession>
<evidence type="ECO:0000256" key="7">
    <source>
        <dbReference type="ARBA" id="ARBA00022692"/>
    </source>
</evidence>
<dbReference type="Proteomes" id="UP000535020">
    <property type="component" value="Unassembled WGS sequence"/>
</dbReference>
<dbReference type="SUPFAM" id="SSF55874">
    <property type="entry name" value="ATPase domain of HSP90 chaperone/DNA topoisomerase II/histidine kinase"/>
    <property type="match status" value="1"/>
</dbReference>
<feature type="domain" description="HAMP" evidence="16">
    <location>
        <begin position="176"/>
        <end position="229"/>
    </location>
</feature>
<dbReference type="CDD" id="cd00082">
    <property type="entry name" value="HisKA"/>
    <property type="match status" value="1"/>
</dbReference>
<dbReference type="InterPro" id="IPR050398">
    <property type="entry name" value="HssS/ArlS-like"/>
</dbReference>
<evidence type="ECO:0000256" key="8">
    <source>
        <dbReference type="ARBA" id="ARBA00022741"/>
    </source>
</evidence>
<keyword evidence="5" id="KW-0597">Phosphoprotein</keyword>
<dbReference type="Pfam" id="PF02518">
    <property type="entry name" value="HATPase_c"/>
    <property type="match status" value="1"/>
</dbReference>
<dbReference type="InterPro" id="IPR036097">
    <property type="entry name" value="HisK_dim/P_sf"/>
</dbReference>
<keyword evidence="7 14" id="KW-0812">Transmembrane</keyword>
<keyword evidence="13 14" id="KW-0472">Membrane</keyword>
<evidence type="ECO:0000256" key="13">
    <source>
        <dbReference type="ARBA" id="ARBA00023136"/>
    </source>
</evidence>
<feature type="transmembrane region" description="Helical" evidence="14">
    <location>
        <begin position="12"/>
        <end position="30"/>
    </location>
</feature>
<comment type="catalytic activity">
    <reaction evidence="1">
        <text>ATP + protein L-histidine = ADP + protein N-phospho-L-histidine.</text>
        <dbReference type="EC" id="2.7.13.3"/>
    </reaction>
</comment>
<keyword evidence="4" id="KW-1003">Cell membrane</keyword>
<evidence type="ECO:0000256" key="11">
    <source>
        <dbReference type="ARBA" id="ARBA00022989"/>
    </source>
</evidence>
<dbReference type="CDD" id="cd06225">
    <property type="entry name" value="HAMP"/>
    <property type="match status" value="1"/>
</dbReference>
<evidence type="ECO:0000256" key="9">
    <source>
        <dbReference type="ARBA" id="ARBA00022777"/>
    </source>
</evidence>
<evidence type="ECO:0000256" key="2">
    <source>
        <dbReference type="ARBA" id="ARBA00004651"/>
    </source>
</evidence>
<dbReference type="Pfam" id="PF00672">
    <property type="entry name" value="HAMP"/>
    <property type="match status" value="1"/>
</dbReference>
<dbReference type="Pfam" id="PF00512">
    <property type="entry name" value="HisKA"/>
    <property type="match status" value="1"/>
</dbReference>
<dbReference type="Gene3D" id="6.10.340.10">
    <property type="match status" value="1"/>
</dbReference>
<dbReference type="InterPro" id="IPR004358">
    <property type="entry name" value="Sig_transdc_His_kin-like_C"/>
</dbReference>
<evidence type="ECO:0000256" key="10">
    <source>
        <dbReference type="ARBA" id="ARBA00022840"/>
    </source>
</evidence>
<keyword evidence="18" id="KW-1185">Reference proteome</keyword>
<evidence type="ECO:0000259" key="15">
    <source>
        <dbReference type="PROSITE" id="PS50109"/>
    </source>
</evidence>
<sequence length="458" mass="52030">MQIRKKVAVTYVALSGLSTLLLCAVMVFLFKNNNQYYFLKRLQDRAKIVSSIHYQNDPEKAEYYRQLKSNGLEELIDENDFVLPVNGKNSFEYNTELNLSPEFFKEALANGSSWVEDDSRYHYAQLFEENGKKYIVVITARDRRGNTSTMYIIRIMAIGGIAFLVLAYFLGRFLANTVLNPISRINGEVKRISASNLHKRLEQPENTDEIAVLTDTFNDMLDRLETSFEIQANFINNASHELKTPITTIMAETEIILQSKRSPEEYQEALSHINAQATKLGNLTESLLKLTRTGYDGNKQVLDVARMDELLMDVKSDLDKLFPDNNISLRLDEMPDNDEYLLLPCNRPLLELALSNVISNAVKYSDNSVVFVALMADSKQLSIRITDIGIGIPKEDLPFLYEPFFRGKKASRYTGYGLGLPLAFKIIRMHNGTLDIQSEQEKGTMATITFKRSGSDSL</sequence>
<dbReference type="EC" id="2.7.13.3" evidence="3"/>
<dbReference type="PROSITE" id="PS50109">
    <property type="entry name" value="HIS_KIN"/>
    <property type="match status" value="1"/>
</dbReference>
<dbReference type="AlphaFoldDB" id="A0A7Y8Y4F4"/>
<dbReference type="InterPro" id="IPR036890">
    <property type="entry name" value="HATPase_C_sf"/>
</dbReference>
<dbReference type="EMBL" id="JACBJI010000005">
    <property type="protein sequence ID" value="NYA71698.1"/>
    <property type="molecule type" value="Genomic_DNA"/>
</dbReference>
<dbReference type="InterPro" id="IPR003661">
    <property type="entry name" value="HisK_dim/P_dom"/>
</dbReference>
<feature type="transmembrane region" description="Helical" evidence="14">
    <location>
        <begin position="151"/>
        <end position="171"/>
    </location>
</feature>
<proteinExistence type="predicted"/>
<organism evidence="17 18">
    <name type="scientific">Flavobacterium agri</name>
    <dbReference type="NCBI Taxonomy" id="2743471"/>
    <lineage>
        <taxon>Bacteria</taxon>
        <taxon>Pseudomonadati</taxon>
        <taxon>Bacteroidota</taxon>
        <taxon>Flavobacteriia</taxon>
        <taxon>Flavobacteriales</taxon>
        <taxon>Flavobacteriaceae</taxon>
        <taxon>Flavobacterium</taxon>
    </lineage>
</organism>
<evidence type="ECO:0000313" key="18">
    <source>
        <dbReference type="Proteomes" id="UP000535020"/>
    </source>
</evidence>
<dbReference type="SMART" id="SM00388">
    <property type="entry name" value="HisKA"/>
    <property type="match status" value="1"/>
</dbReference>
<feature type="domain" description="Histidine kinase" evidence="15">
    <location>
        <begin position="237"/>
        <end position="454"/>
    </location>
</feature>
<dbReference type="PANTHER" id="PTHR45528:SF1">
    <property type="entry name" value="SENSOR HISTIDINE KINASE CPXA"/>
    <property type="match status" value="1"/>
</dbReference>
<evidence type="ECO:0000256" key="3">
    <source>
        <dbReference type="ARBA" id="ARBA00012438"/>
    </source>
</evidence>
<dbReference type="Gene3D" id="3.30.565.10">
    <property type="entry name" value="Histidine kinase-like ATPase, C-terminal domain"/>
    <property type="match status" value="1"/>
</dbReference>
<comment type="caution">
    <text evidence="17">The sequence shown here is derived from an EMBL/GenBank/DDBJ whole genome shotgun (WGS) entry which is preliminary data.</text>
</comment>
<keyword evidence="10" id="KW-0067">ATP-binding</keyword>
<dbReference type="PRINTS" id="PR00344">
    <property type="entry name" value="BCTRLSENSOR"/>
</dbReference>
<evidence type="ECO:0000256" key="4">
    <source>
        <dbReference type="ARBA" id="ARBA00022475"/>
    </source>
</evidence>
<dbReference type="Gene3D" id="1.10.287.130">
    <property type="match status" value="1"/>
</dbReference>
<evidence type="ECO:0000256" key="14">
    <source>
        <dbReference type="SAM" id="Phobius"/>
    </source>
</evidence>
<dbReference type="GO" id="GO:0000155">
    <property type="term" value="F:phosphorelay sensor kinase activity"/>
    <property type="evidence" value="ECO:0007669"/>
    <property type="project" value="InterPro"/>
</dbReference>
<evidence type="ECO:0000313" key="17">
    <source>
        <dbReference type="EMBL" id="NYA71698.1"/>
    </source>
</evidence>
<keyword evidence="12" id="KW-0902">Two-component regulatory system</keyword>
<dbReference type="PANTHER" id="PTHR45528">
    <property type="entry name" value="SENSOR HISTIDINE KINASE CPXA"/>
    <property type="match status" value="1"/>
</dbReference>
<comment type="subcellular location">
    <subcellularLocation>
        <location evidence="2">Cell membrane</location>
        <topology evidence="2">Multi-pass membrane protein</topology>
    </subcellularLocation>
</comment>
<dbReference type="GO" id="GO:0005524">
    <property type="term" value="F:ATP binding"/>
    <property type="evidence" value="ECO:0007669"/>
    <property type="project" value="UniProtKB-KW"/>
</dbReference>
<dbReference type="SMART" id="SM00387">
    <property type="entry name" value="HATPase_c"/>
    <property type="match status" value="1"/>
</dbReference>
<dbReference type="InterPro" id="IPR003660">
    <property type="entry name" value="HAMP_dom"/>
</dbReference>
<evidence type="ECO:0000256" key="1">
    <source>
        <dbReference type="ARBA" id="ARBA00000085"/>
    </source>
</evidence>
<evidence type="ECO:0000256" key="6">
    <source>
        <dbReference type="ARBA" id="ARBA00022679"/>
    </source>
</evidence>
<evidence type="ECO:0000256" key="5">
    <source>
        <dbReference type="ARBA" id="ARBA00022553"/>
    </source>
</evidence>
<dbReference type="SUPFAM" id="SSF158472">
    <property type="entry name" value="HAMP domain-like"/>
    <property type="match status" value="1"/>
</dbReference>
<evidence type="ECO:0000256" key="12">
    <source>
        <dbReference type="ARBA" id="ARBA00023012"/>
    </source>
</evidence>
<keyword evidence="9 17" id="KW-0418">Kinase</keyword>
<keyword evidence="11 14" id="KW-1133">Transmembrane helix</keyword>
<dbReference type="SUPFAM" id="SSF47384">
    <property type="entry name" value="Homodimeric domain of signal transducing histidine kinase"/>
    <property type="match status" value="1"/>
</dbReference>
<dbReference type="GO" id="GO:0005886">
    <property type="term" value="C:plasma membrane"/>
    <property type="evidence" value="ECO:0007669"/>
    <property type="project" value="UniProtKB-SubCell"/>
</dbReference>
<dbReference type="SMART" id="SM00304">
    <property type="entry name" value="HAMP"/>
    <property type="match status" value="1"/>
</dbReference>
<name>A0A7Y8Y4F4_9FLAO</name>
<gene>
    <name evidence="17" type="ORF">HZF10_12255</name>
</gene>
<dbReference type="CDD" id="cd00075">
    <property type="entry name" value="HATPase"/>
    <property type="match status" value="1"/>
</dbReference>
<protein>
    <recommendedName>
        <fullName evidence="3">histidine kinase</fullName>
        <ecNumber evidence="3">2.7.13.3</ecNumber>
    </recommendedName>
</protein>
<dbReference type="RefSeq" id="WP_176006510.1">
    <property type="nucleotide sequence ID" value="NZ_JABWMI010000014.1"/>
</dbReference>
<dbReference type="InterPro" id="IPR005467">
    <property type="entry name" value="His_kinase_dom"/>
</dbReference>
<reference evidence="17 18" key="1">
    <citation type="submission" date="2020-07" db="EMBL/GenBank/DDBJ databases">
        <authorList>
            <person name="Sun Q."/>
        </authorList>
    </citation>
    <scope>NUCLEOTIDE SEQUENCE [LARGE SCALE GENOMIC DNA]</scope>
    <source>
        <strain evidence="17 18">MAH-1</strain>
    </source>
</reference>
<keyword evidence="6" id="KW-0808">Transferase</keyword>
<dbReference type="InterPro" id="IPR003594">
    <property type="entry name" value="HATPase_dom"/>
</dbReference>